<dbReference type="Proteomes" id="UP001610432">
    <property type="component" value="Unassembled WGS sequence"/>
</dbReference>
<name>A0ABR4L5S6_9EURO</name>
<keyword evidence="2" id="KW-1185">Reference proteome</keyword>
<dbReference type="EMBL" id="JBFXLQ010000096">
    <property type="protein sequence ID" value="KAL2859895.1"/>
    <property type="molecule type" value="Genomic_DNA"/>
</dbReference>
<organism evidence="1 2">
    <name type="scientific">Aspergillus lucknowensis</name>
    <dbReference type="NCBI Taxonomy" id="176173"/>
    <lineage>
        <taxon>Eukaryota</taxon>
        <taxon>Fungi</taxon>
        <taxon>Dikarya</taxon>
        <taxon>Ascomycota</taxon>
        <taxon>Pezizomycotina</taxon>
        <taxon>Eurotiomycetes</taxon>
        <taxon>Eurotiomycetidae</taxon>
        <taxon>Eurotiales</taxon>
        <taxon>Aspergillaceae</taxon>
        <taxon>Aspergillus</taxon>
        <taxon>Aspergillus subgen. Nidulantes</taxon>
    </lineage>
</organism>
<dbReference type="RefSeq" id="XP_070880451.1">
    <property type="nucleotide sequence ID" value="XM_071034089.1"/>
</dbReference>
<accession>A0ABR4L5S6</accession>
<proteinExistence type="predicted"/>
<evidence type="ECO:0000313" key="2">
    <source>
        <dbReference type="Proteomes" id="UP001610432"/>
    </source>
</evidence>
<evidence type="ECO:0000313" key="1">
    <source>
        <dbReference type="EMBL" id="KAL2859895.1"/>
    </source>
</evidence>
<gene>
    <name evidence="1" type="ORF">BJX67DRAFT_386531</name>
</gene>
<evidence type="ECO:0008006" key="3">
    <source>
        <dbReference type="Google" id="ProtNLM"/>
    </source>
</evidence>
<protein>
    <recommendedName>
        <fullName evidence="3">F-box domain-containing protein</fullName>
    </recommendedName>
</protein>
<reference evidence="1 2" key="1">
    <citation type="submission" date="2024-07" db="EMBL/GenBank/DDBJ databases">
        <title>Section-level genome sequencing and comparative genomics of Aspergillus sections Usti and Cavernicolus.</title>
        <authorList>
            <consortium name="Lawrence Berkeley National Laboratory"/>
            <person name="Nybo J.L."/>
            <person name="Vesth T.C."/>
            <person name="Theobald S."/>
            <person name="Frisvad J.C."/>
            <person name="Larsen T.O."/>
            <person name="Kjaerboelling I."/>
            <person name="Rothschild-Mancinelli K."/>
            <person name="Lyhne E.K."/>
            <person name="Kogle M.E."/>
            <person name="Barry K."/>
            <person name="Clum A."/>
            <person name="Na H."/>
            <person name="Ledsgaard L."/>
            <person name="Lin J."/>
            <person name="Lipzen A."/>
            <person name="Kuo A."/>
            <person name="Riley R."/>
            <person name="Mondo S."/>
            <person name="Labutti K."/>
            <person name="Haridas S."/>
            <person name="Pangalinan J."/>
            <person name="Salamov A.A."/>
            <person name="Simmons B.A."/>
            <person name="Magnuson J.K."/>
            <person name="Chen J."/>
            <person name="Drula E."/>
            <person name="Henrissat B."/>
            <person name="Wiebenga A."/>
            <person name="Lubbers R.J."/>
            <person name="Gomes A.C."/>
            <person name="Macurrencykelacurrency M.R."/>
            <person name="Stajich J."/>
            <person name="Grigoriev I.V."/>
            <person name="Mortensen U.H."/>
            <person name="De Vries R.P."/>
            <person name="Baker S.E."/>
            <person name="Andersen M.R."/>
        </authorList>
    </citation>
    <scope>NUCLEOTIDE SEQUENCE [LARGE SCALE GENOMIC DNA]</scope>
    <source>
        <strain evidence="1 2">CBS 449.75</strain>
    </source>
</reference>
<sequence length="598" mass="68427">MPKAPIEKLPAEMLCYIVQQLVGTDVMADPYSYVYPSVPASLCLVNGRWNQILTPLLYCHYKFTAHPNQMKSLWCFLRTVVTRPELARLVRQLTVITTQPYAFYASESQVEFLKNLRRLYESNESWLTTAYTQAGWVEPTINRPFRAELREGAGSDSEGDNESIGPDDTLAALAKLVLYDFFFTASERPDPSPQELARCESFFRRSYHDPLVALLSAHCPDLLRLSTHASFEDPFHDDILCWAAYSATDRSCPKALAFQRLENLSILPSIPYRGVSLLACTDILLERPYYRLPKLKEFFAMNARVKLGWAGPVAVEHNSSIERLTIGAFPRDRFDYDNFFGMMKNLTHLTISLPRDSTVIHGPSLHDTVWKSLKRFQDQLEYLDIYQGNFHYLPADDAFPNDDALSFCPPLPKFTKLKYLATTPLLLYGHNCHHGKKRRLKQHLPPHLVSLGLYTENNDWLKDHITYIDTELTDLVEIASRNDIQSIVVDSAPGGAFPIETIRDGCARWQVKFRANGGNCLFFGGYETAFMDVSRPDFTTDLCQFRLHAKQAAEIIPRGMKIYGFEGKLNVGRRWQMKRAPGLRDAQWARTPKKRRSE</sequence>
<dbReference type="GeneID" id="98149161"/>
<comment type="caution">
    <text evidence="1">The sequence shown here is derived from an EMBL/GenBank/DDBJ whole genome shotgun (WGS) entry which is preliminary data.</text>
</comment>